<organism evidence="1 2">
    <name type="scientific">Paraglaciecola aquimarina</name>
    <dbReference type="NCBI Taxonomy" id="1235557"/>
    <lineage>
        <taxon>Bacteria</taxon>
        <taxon>Pseudomonadati</taxon>
        <taxon>Pseudomonadota</taxon>
        <taxon>Gammaproteobacteria</taxon>
        <taxon>Alteromonadales</taxon>
        <taxon>Alteromonadaceae</taxon>
        <taxon>Paraglaciecola</taxon>
    </lineage>
</organism>
<comment type="caution">
    <text evidence="1">The sequence shown here is derived from an EMBL/GenBank/DDBJ whole genome shotgun (WGS) entry which is preliminary data.</text>
</comment>
<evidence type="ECO:0000313" key="1">
    <source>
        <dbReference type="EMBL" id="MDU0352632.1"/>
    </source>
</evidence>
<dbReference type="RefSeq" id="WP_316024342.1">
    <property type="nucleotide sequence ID" value="NZ_JAWDIO010000001.1"/>
</dbReference>
<gene>
    <name evidence="1" type="ORF">RS130_00710</name>
</gene>
<evidence type="ECO:0000313" key="2">
    <source>
        <dbReference type="Proteomes" id="UP001247805"/>
    </source>
</evidence>
<dbReference type="SUPFAM" id="SSF110849">
    <property type="entry name" value="ParB/Sulfiredoxin"/>
    <property type="match status" value="1"/>
</dbReference>
<keyword evidence="2" id="KW-1185">Reference proteome</keyword>
<dbReference type="EMBL" id="JAWDIO010000001">
    <property type="protein sequence ID" value="MDU0352632.1"/>
    <property type="molecule type" value="Genomic_DNA"/>
</dbReference>
<name>A0ABU3SRL5_9ALTE</name>
<dbReference type="SUPFAM" id="SSF109709">
    <property type="entry name" value="KorB DNA-binding domain-like"/>
    <property type="match status" value="1"/>
</dbReference>
<accession>A0ABU3SRL5</accession>
<sequence length="343" mass="38663">MATKRKLGINRAGTGKVTDDSGVDKWVSSIASHSESADKVKDVIAKSIPVDYILTDENNPRDLAIDSSLILKIVATHPCKTFVATEQDSEWIEPYVRQAAKAYNLDGKAIGDFQSLVEFAFSLKNAEAMLHPIVTWKDESTFHLMVGERRYLTHLLLQESHIYARIFLERPSQFQLDLLQWKENMDREEMTLFDRLLRIRKLIEALGGRKNVTVMQLSAIIGKSRSVAHRYMFVLEAKAESLLEYIKEGRVSDLKKAADLAKLSDPELKVKLGIERNKTVKEEPTRSSIKLSKSANTTAIEKLIRAAAKTLKIEDYVNEADFSNPKKTAEALNGIIDKISETN</sequence>
<evidence type="ECO:0008006" key="3">
    <source>
        <dbReference type="Google" id="ProtNLM"/>
    </source>
</evidence>
<dbReference type="PANTHER" id="PTHR33375:SF1">
    <property type="entry name" value="CHROMOSOME-PARTITIONING PROTEIN PARB-RELATED"/>
    <property type="match status" value="1"/>
</dbReference>
<dbReference type="Gene3D" id="1.10.10.2830">
    <property type="match status" value="1"/>
</dbReference>
<protein>
    <recommendedName>
        <fullName evidence="3">ParB/Sulfiredoxin domain-containing protein</fullName>
    </recommendedName>
</protein>
<dbReference type="InterPro" id="IPR050336">
    <property type="entry name" value="Chromosome_partition/occlusion"/>
</dbReference>
<proteinExistence type="predicted"/>
<dbReference type="Proteomes" id="UP001247805">
    <property type="component" value="Unassembled WGS sequence"/>
</dbReference>
<dbReference type="InterPro" id="IPR036086">
    <property type="entry name" value="ParB/Sulfiredoxin_sf"/>
</dbReference>
<dbReference type="PANTHER" id="PTHR33375">
    <property type="entry name" value="CHROMOSOME-PARTITIONING PROTEIN PARB-RELATED"/>
    <property type="match status" value="1"/>
</dbReference>
<reference evidence="1 2" key="1">
    <citation type="submission" date="2023-10" db="EMBL/GenBank/DDBJ databases">
        <title>Glaciecola aquimarina strain GGW-M5 nov., isolated from a coastal seawater.</title>
        <authorList>
            <person name="Bayburt H."/>
            <person name="Kim J.M."/>
            <person name="Choi B.J."/>
            <person name="Jeon C.O."/>
        </authorList>
    </citation>
    <scope>NUCLEOTIDE SEQUENCE [LARGE SCALE GENOMIC DNA]</scope>
    <source>
        <strain evidence="1 2">KCTC 32108</strain>
    </source>
</reference>